<proteinExistence type="predicted"/>
<protein>
    <recommendedName>
        <fullName evidence="4">DUF1311 domain-containing protein</fullName>
    </recommendedName>
</protein>
<evidence type="ECO:0000256" key="1">
    <source>
        <dbReference type="SAM" id="SignalP"/>
    </source>
</evidence>
<dbReference type="Proteomes" id="UP000528457">
    <property type="component" value="Unassembled WGS sequence"/>
</dbReference>
<name>A0A7X0MXD5_9GAMM</name>
<dbReference type="InParanoid" id="A0A7X0MXD5"/>
<dbReference type="AlphaFoldDB" id="A0A7X0MXD5"/>
<feature type="signal peptide" evidence="1">
    <location>
        <begin position="1"/>
        <end position="28"/>
    </location>
</feature>
<keyword evidence="3" id="KW-1185">Reference proteome</keyword>
<keyword evidence="1" id="KW-0732">Signal</keyword>
<evidence type="ECO:0000313" key="2">
    <source>
        <dbReference type="EMBL" id="MBB6523368.1"/>
    </source>
</evidence>
<feature type="chain" id="PRO_5031565379" description="DUF1311 domain-containing protein" evidence="1">
    <location>
        <begin position="29"/>
        <end position="299"/>
    </location>
</feature>
<organism evidence="2 3">
    <name type="scientific">Pseudoteredinibacter isoporae</name>
    <dbReference type="NCBI Taxonomy" id="570281"/>
    <lineage>
        <taxon>Bacteria</taxon>
        <taxon>Pseudomonadati</taxon>
        <taxon>Pseudomonadota</taxon>
        <taxon>Gammaproteobacteria</taxon>
        <taxon>Cellvibrionales</taxon>
        <taxon>Cellvibrionaceae</taxon>
        <taxon>Pseudoteredinibacter</taxon>
    </lineage>
</organism>
<dbReference type="RefSeq" id="WP_166848067.1">
    <property type="nucleotide sequence ID" value="NZ_JAAONY010000003.1"/>
</dbReference>
<gene>
    <name evidence="2" type="ORF">HNR48_003670</name>
</gene>
<accession>A0A7X0MXD5</accession>
<evidence type="ECO:0000313" key="3">
    <source>
        <dbReference type="Proteomes" id="UP000528457"/>
    </source>
</evidence>
<dbReference type="EMBL" id="JACHHT010000003">
    <property type="protein sequence ID" value="MBB6523368.1"/>
    <property type="molecule type" value="Genomic_DNA"/>
</dbReference>
<evidence type="ECO:0008006" key="4">
    <source>
        <dbReference type="Google" id="ProtNLM"/>
    </source>
</evidence>
<comment type="caution">
    <text evidence="2">The sequence shown here is derived from an EMBL/GenBank/DDBJ whole genome shotgun (WGS) entry which is preliminary data.</text>
</comment>
<reference evidence="2 3" key="1">
    <citation type="submission" date="2020-08" db="EMBL/GenBank/DDBJ databases">
        <title>Genomic Encyclopedia of Type Strains, Phase IV (KMG-IV): sequencing the most valuable type-strain genomes for metagenomic binning, comparative biology and taxonomic classification.</title>
        <authorList>
            <person name="Goeker M."/>
        </authorList>
    </citation>
    <scope>NUCLEOTIDE SEQUENCE [LARGE SCALE GENOMIC DNA]</scope>
    <source>
        <strain evidence="2 3">DSM 22368</strain>
    </source>
</reference>
<sequence length="299" mass="33174">MSAQLRTALSLLQAGIFLALLNMPMAQAQDVQQCEKINCRCDGLWSTWGQACSEQENQLREQCVQNEGKISNYCRWQGQGAYPSVLGTLKPAKNFSAEQLEQARTAFQSKLWSMQQDFTSSQELYGQGDSKSAAALAKRVDRQADSAISQGLVLLAIHRQLEDEEARTAALAELRGALSDQENRFLAWSAAMGEQNNMKLSRRFSRYSGNQAEFQALLFDALGDFDSASRAWQRAANRAEQLMEASKKPRIWKFYRAQAASRYAKAATSERSLNGSGQGLAQQADDLWALSLPTPATPE</sequence>